<gene>
    <name evidence="13" type="ORF">DV707_13485</name>
    <name evidence="14" type="ORF">SAMN04488133_3186</name>
</gene>
<dbReference type="SUPFAM" id="SSF52540">
    <property type="entry name" value="P-loop containing nucleoside triphosphate hydrolases"/>
    <property type="match status" value="1"/>
</dbReference>
<reference evidence="14 15" key="1">
    <citation type="submission" date="2016-10" db="EMBL/GenBank/DDBJ databases">
        <authorList>
            <person name="de Groot N.N."/>
        </authorList>
    </citation>
    <scope>NUCLEOTIDE SEQUENCE [LARGE SCALE GENOMIC DNA]</scope>
    <source>
        <strain evidence="14 15">CGMCC 1.10331</strain>
    </source>
</reference>
<accession>A0A1H6C3G0</accession>
<keyword evidence="14" id="KW-0762">Sugar transport</keyword>
<dbReference type="GO" id="GO:0140359">
    <property type="term" value="F:ABC-type transporter activity"/>
    <property type="evidence" value="ECO:0007669"/>
    <property type="project" value="InterPro"/>
</dbReference>
<keyword evidence="4 14" id="KW-0067">ATP-binding</keyword>
<dbReference type="GeneID" id="39859125"/>
<keyword evidence="2" id="KW-0813">Transport</keyword>
<dbReference type="InterPro" id="IPR003439">
    <property type="entry name" value="ABC_transporter-like_ATP-bd"/>
</dbReference>
<dbReference type="Pfam" id="PF00005">
    <property type="entry name" value="ABC_tran"/>
    <property type="match status" value="1"/>
</dbReference>
<sequence>MARVQLEDVTKHYDDVTAVNDMNLDIRHGEFVCLVGPSGCGKSTTMEMVAGLTKPSEGTVSIGDRDVTNLPPKDRGISMVFQNIALFPHMDVYENISFGLRLRDYDKEEIDRRVDEAAEVVELGGMLDRMPDEMSGGQRQRVAIARAIVRDPDVFLMDEPLANLDAKLRVHMRTQLQRLHRELDTTIIYVTHNQAEAMTMSDRIAVLDAGELQQIAPPLVCYNEPANLFVATFIGSPSMNTISGSVTDTGFSSDYGDVHVEFDPTAVGVTPGQEVTLGVRPEDVYVTADRDEIAHPTQAVSTRSDVLEPMGDEIFVYLVTEDVDVGGSMEEGSDPGEILMSVDPDSDIGEGQDVEVVLDRSKLHLFDSNGDALTHGLVETPGSGAAGEAEVEGDD</sequence>
<evidence type="ECO:0000313" key="14">
    <source>
        <dbReference type="EMBL" id="SEG67540.1"/>
    </source>
</evidence>
<dbReference type="Proteomes" id="UP000236740">
    <property type="component" value="Unassembled WGS sequence"/>
</dbReference>
<evidence type="ECO:0000313" key="16">
    <source>
        <dbReference type="Proteomes" id="UP000296733"/>
    </source>
</evidence>
<dbReference type="InterPro" id="IPR047641">
    <property type="entry name" value="ABC_transpr_MalK/UgpC-like"/>
</dbReference>
<dbReference type="InterPro" id="IPR040582">
    <property type="entry name" value="OB_MalK-like"/>
</dbReference>
<evidence type="ECO:0000256" key="10">
    <source>
        <dbReference type="ARBA" id="ARBA00066315"/>
    </source>
</evidence>
<comment type="similarity">
    <text evidence="8">Belongs to the ABC transporter superfamily. Carbohydrate uptake transporter-1 (CUT1) (TC 3.A.1.1) family.</text>
</comment>
<dbReference type="EMBL" id="FNVN01000006">
    <property type="protein sequence ID" value="SEG67540.1"/>
    <property type="molecule type" value="Genomic_DNA"/>
</dbReference>
<dbReference type="InterPro" id="IPR017871">
    <property type="entry name" value="ABC_transporter-like_CS"/>
</dbReference>
<dbReference type="InterPro" id="IPR008995">
    <property type="entry name" value="Mo/tungstate-bd_C_term_dom"/>
</dbReference>
<dbReference type="PROSITE" id="PS50893">
    <property type="entry name" value="ABC_TRANSPORTER_2"/>
    <property type="match status" value="1"/>
</dbReference>
<dbReference type="RefSeq" id="WP_103992825.1">
    <property type="nucleotide sequence ID" value="NZ_CP031311.1"/>
</dbReference>
<keyword evidence="15" id="KW-1185">Reference proteome</keyword>
<dbReference type="SUPFAM" id="SSF50331">
    <property type="entry name" value="MOP-like"/>
    <property type="match status" value="1"/>
</dbReference>
<dbReference type="AlphaFoldDB" id="A0A1H6C3G0"/>
<dbReference type="Gene3D" id="3.40.50.300">
    <property type="entry name" value="P-loop containing nucleotide triphosphate hydrolases"/>
    <property type="match status" value="1"/>
</dbReference>
<dbReference type="InterPro" id="IPR012340">
    <property type="entry name" value="NA-bd_OB-fold"/>
</dbReference>
<feature type="domain" description="ABC transporter" evidence="12">
    <location>
        <begin position="4"/>
        <end position="234"/>
    </location>
</feature>
<dbReference type="OrthoDB" id="18368at2157"/>
<protein>
    <recommendedName>
        <fullName evidence="10">ABC-type D-xylose/L-arabinose transporter</fullName>
        <ecNumber evidence="10">7.5.2.13</ecNumber>
    </recommendedName>
</protein>
<feature type="region of interest" description="Disordered" evidence="11">
    <location>
        <begin position="374"/>
        <end position="395"/>
    </location>
</feature>
<dbReference type="Gene3D" id="2.40.50.140">
    <property type="entry name" value="Nucleic acid-binding proteins"/>
    <property type="match status" value="1"/>
</dbReference>
<proteinExistence type="inferred from homology"/>
<dbReference type="EC" id="7.5.2.13" evidence="10"/>
<dbReference type="PANTHER" id="PTHR43875:SF1">
    <property type="entry name" value="OSMOPROTECTIVE COMPOUNDS UPTAKE ATP-BINDING PROTEIN GGTA"/>
    <property type="match status" value="1"/>
</dbReference>
<dbReference type="PANTHER" id="PTHR43875">
    <property type="entry name" value="MALTODEXTRIN IMPORT ATP-BINDING PROTEIN MSMX"/>
    <property type="match status" value="1"/>
</dbReference>
<dbReference type="GO" id="GO:0008643">
    <property type="term" value="P:carbohydrate transport"/>
    <property type="evidence" value="ECO:0007669"/>
    <property type="project" value="InterPro"/>
</dbReference>
<evidence type="ECO:0000256" key="8">
    <source>
        <dbReference type="ARBA" id="ARBA00061029"/>
    </source>
</evidence>
<evidence type="ECO:0000256" key="3">
    <source>
        <dbReference type="ARBA" id="ARBA00022741"/>
    </source>
</evidence>
<dbReference type="Gene3D" id="2.40.50.100">
    <property type="match status" value="1"/>
</dbReference>
<dbReference type="Pfam" id="PF17912">
    <property type="entry name" value="OB_MalK"/>
    <property type="match status" value="1"/>
</dbReference>
<evidence type="ECO:0000256" key="7">
    <source>
        <dbReference type="ARBA" id="ARBA00053454"/>
    </source>
</evidence>
<dbReference type="CDD" id="cd03301">
    <property type="entry name" value="ABC_MalK_N"/>
    <property type="match status" value="1"/>
</dbReference>
<dbReference type="Proteomes" id="UP000296733">
    <property type="component" value="Chromosome"/>
</dbReference>
<name>A0A1H6C3G0_9EURY</name>
<dbReference type="GO" id="GO:0005524">
    <property type="term" value="F:ATP binding"/>
    <property type="evidence" value="ECO:0007669"/>
    <property type="project" value="UniProtKB-KW"/>
</dbReference>
<dbReference type="InterPro" id="IPR027417">
    <property type="entry name" value="P-loop_NTPase"/>
</dbReference>
<evidence type="ECO:0000256" key="1">
    <source>
        <dbReference type="ARBA" id="ARBA00004202"/>
    </source>
</evidence>
<evidence type="ECO:0000256" key="11">
    <source>
        <dbReference type="SAM" id="MobiDB-lite"/>
    </source>
</evidence>
<evidence type="ECO:0000259" key="12">
    <source>
        <dbReference type="PROSITE" id="PS50893"/>
    </source>
</evidence>
<comment type="catalytic activity">
    <reaction evidence="6">
        <text>L-arabinose(out) + ATP + H2O = L-arabinose(in) + ADP + phosphate + H(+)</text>
        <dbReference type="Rhea" id="RHEA:30007"/>
        <dbReference type="ChEBI" id="CHEBI:15377"/>
        <dbReference type="ChEBI" id="CHEBI:15378"/>
        <dbReference type="ChEBI" id="CHEBI:17535"/>
        <dbReference type="ChEBI" id="CHEBI:30616"/>
        <dbReference type="ChEBI" id="CHEBI:43474"/>
        <dbReference type="ChEBI" id="CHEBI:456216"/>
        <dbReference type="EC" id="7.5.2.13"/>
    </reaction>
    <physiologicalReaction direction="left-to-right" evidence="6">
        <dbReference type="Rhea" id="RHEA:30008"/>
    </physiologicalReaction>
</comment>
<dbReference type="FunFam" id="3.40.50.300:FF:000042">
    <property type="entry name" value="Maltose/maltodextrin ABC transporter, ATP-binding protein"/>
    <property type="match status" value="1"/>
</dbReference>
<evidence type="ECO:0000256" key="2">
    <source>
        <dbReference type="ARBA" id="ARBA00022448"/>
    </source>
</evidence>
<dbReference type="EMBL" id="CP031311">
    <property type="protein sequence ID" value="QCC48588.1"/>
    <property type="molecule type" value="Genomic_DNA"/>
</dbReference>
<evidence type="ECO:0000256" key="6">
    <source>
        <dbReference type="ARBA" id="ARBA00051890"/>
    </source>
</evidence>
<dbReference type="GO" id="GO:0055052">
    <property type="term" value="C:ATP-binding cassette (ABC) transporter complex, substrate-binding subunit-containing"/>
    <property type="evidence" value="ECO:0007669"/>
    <property type="project" value="TreeGrafter"/>
</dbReference>
<reference evidence="13 16" key="2">
    <citation type="journal article" date="2019" name="Nat. Commun.">
        <title>A new type of DNA phosphorothioation-based antiviral system in archaea.</title>
        <authorList>
            <person name="Xiong L."/>
            <person name="Liu S."/>
            <person name="Chen S."/>
            <person name="Xiao Y."/>
            <person name="Zhu B."/>
            <person name="Gao Y."/>
            <person name="Zhang Y."/>
            <person name="Chen B."/>
            <person name="Luo J."/>
            <person name="Deng Z."/>
            <person name="Chen X."/>
            <person name="Wang L."/>
            <person name="Chen S."/>
        </authorList>
    </citation>
    <scope>NUCLEOTIDE SEQUENCE [LARGE SCALE GENOMIC DNA]</scope>
    <source>
        <strain evidence="13 16">CGMCC 1.10331</strain>
    </source>
</reference>
<evidence type="ECO:0000313" key="13">
    <source>
        <dbReference type="EMBL" id="QCC48588.1"/>
    </source>
</evidence>
<evidence type="ECO:0000256" key="4">
    <source>
        <dbReference type="ARBA" id="ARBA00022840"/>
    </source>
</evidence>
<keyword evidence="3" id="KW-0547">Nucleotide-binding</keyword>
<dbReference type="PROSITE" id="PS00211">
    <property type="entry name" value="ABC_TRANSPORTER_1"/>
    <property type="match status" value="1"/>
</dbReference>
<dbReference type="InterPro" id="IPR015855">
    <property type="entry name" value="ABC_transpr_MalK-like"/>
</dbReference>
<dbReference type="SMART" id="SM00382">
    <property type="entry name" value="AAA"/>
    <property type="match status" value="1"/>
</dbReference>
<evidence type="ECO:0000256" key="5">
    <source>
        <dbReference type="ARBA" id="ARBA00050355"/>
    </source>
</evidence>
<dbReference type="GO" id="GO:0016887">
    <property type="term" value="F:ATP hydrolysis activity"/>
    <property type="evidence" value="ECO:0007669"/>
    <property type="project" value="InterPro"/>
</dbReference>
<comment type="subunit">
    <text evidence="9">The complex is composed of two ATP-binding proteins (XacJ and XacK), two transmembrane proteins (XacH and XacI) and a solute-binding protein (XacG).</text>
</comment>
<organism evidence="14 15">
    <name type="scientific">Halobellus limi</name>
    <dbReference type="NCBI Taxonomy" id="699433"/>
    <lineage>
        <taxon>Archaea</taxon>
        <taxon>Methanobacteriati</taxon>
        <taxon>Methanobacteriota</taxon>
        <taxon>Stenosarchaea group</taxon>
        <taxon>Halobacteria</taxon>
        <taxon>Halobacteriales</taxon>
        <taxon>Haloferacaceae</taxon>
        <taxon>Halobellus</taxon>
    </lineage>
</organism>
<dbReference type="InterPro" id="IPR003593">
    <property type="entry name" value="AAA+_ATPase"/>
</dbReference>
<evidence type="ECO:0000313" key="15">
    <source>
        <dbReference type="Proteomes" id="UP000236740"/>
    </source>
</evidence>
<dbReference type="KEGG" id="hlm:DV707_13485"/>
<evidence type="ECO:0000256" key="9">
    <source>
        <dbReference type="ARBA" id="ARBA00065962"/>
    </source>
</evidence>
<comment type="catalytic activity">
    <reaction evidence="5">
        <text>D-xylose(out) + ATP + H2O = D-xylose(in) + ADP + phosphate + H(+)</text>
        <dbReference type="Rhea" id="RHEA:29899"/>
        <dbReference type="ChEBI" id="CHEBI:15377"/>
        <dbReference type="ChEBI" id="CHEBI:15378"/>
        <dbReference type="ChEBI" id="CHEBI:30616"/>
        <dbReference type="ChEBI" id="CHEBI:43474"/>
        <dbReference type="ChEBI" id="CHEBI:53455"/>
        <dbReference type="ChEBI" id="CHEBI:456216"/>
        <dbReference type="EC" id="7.5.2.13"/>
    </reaction>
    <physiologicalReaction direction="left-to-right" evidence="5">
        <dbReference type="Rhea" id="RHEA:29900"/>
    </physiologicalReaction>
</comment>
<comment type="function">
    <text evidence="7">Part of the ABC transporter complex XacGHIJK involved in the uptake of xylose and arabinose. Responsible for energy coupling to the transport system.</text>
</comment>
<comment type="subcellular location">
    <subcellularLocation>
        <location evidence="1">Cell membrane</location>
        <topology evidence="1">Peripheral membrane protein</topology>
    </subcellularLocation>
</comment>